<reference evidence="7" key="1">
    <citation type="journal article" date="2011" name="Genome Res.">
        <title>Phylogeny-wide analysis of social amoeba genomes highlights ancient origins for complex intercellular communication.</title>
        <authorList>
            <person name="Heidel A.J."/>
            <person name="Lawal H.M."/>
            <person name="Felder M."/>
            <person name="Schilde C."/>
            <person name="Helps N.R."/>
            <person name="Tunggal B."/>
            <person name="Rivero F."/>
            <person name="John U."/>
            <person name="Schleicher M."/>
            <person name="Eichinger L."/>
            <person name="Platzer M."/>
            <person name="Noegel A.A."/>
            <person name="Schaap P."/>
            <person name="Gloeckner G."/>
        </authorList>
    </citation>
    <scope>NUCLEOTIDE SEQUENCE [LARGE SCALE GENOMIC DNA]</scope>
    <source>
        <strain evidence="7">SH3</strain>
    </source>
</reference>
<dbReference type="InterPro" id="IPR027266">
    <property type="entry name" value="TrmE/GcvT-like"/>
</dbReference>
<feature type="compositionally biased region" description="Low complexity" evidence="4">
    <location>
        <begin position="323"/>
        <end position="336"/>
    </location>
</feature>
<evidence type="ECO:0000256" key="2">
    <source>
        <dbReference type="ARBA" id="ARBA00022946"/>
    </source>
</evidence>
<dbReference type="PANTHER" id="PTHR22602:SF0">
    <property type="entry name" value="TRANSFERASE CAF17, MITOCHONDRIAL-RELATED"/>
    <property type="match status" value="1"/>
</dbReference>
<feature type="domain" description="CAF17 C-terminal" evidence="5">
    <location>
        <begin position="260"/>
        <end position="385"/>
    </location>
</feature>
<keyword evidence="7" id="KW-1185">Reference proteome</keyword>
<dbReference type="NCBIfam" id="TIGR03317">
    <property type="entry name" value="ygfZ_signature"/>
    <property type="match status" value="1"/>
</dbReference>
<evidence type="ECO:0000313" key="6">
    <source>
        <dbReference type="EMBL" id="EGG24872.1"/>
    </source>
</evidence>
<dbReference type="STRING" id="1054147.F4PGN8"/>
<keyword evidence="2" id="KW-0809">Transit peptide</keyword>
<dbReference type="InterPro" id="IPR045179">
    <property type="entry name" value="YgfZ/GcvT"/>
</dbReference>
<dbReference type="GO" id="GO:0005759">
    <property type="term" value="C:mitochondrial matrix"/>
    <property type="evidence" value="ECO:0007669"/>
    <property type="project" value="TreeGrafter"/>
</dbReference>
<dbReference type="RefSeq" id="XP_004362723.1">
    <property type="nucleotide sequence ID" value="XM_004362666.1"/>
</dbReference>
<dbReference type="Pfam" id="PF25455">
    <property type="entry name" value="Beta-barrel_CAF17_C"/>
    <property type="match status" value="1"/>
</dbReference>
<comment type="subcellular location">
    <subcellularLocation>
        <location evidence="1">Mitochondrion</location>
    </subcellularLocation>
</comment>
<evidence type="ECO:0000256" key="3">
    <source>
        <dbReference type="ARBA" id="ARBA00023128"/>
    </source>
</evidence>
<dbReference type="InterPro" id="IPR017703">
    <property type="entry name" value="YgfZ/GCV_T_CS"/>
</dbReference>
<dbReference type="OrthoDB" id="191995at2759"/>
<keyword evidence="3" id="KW-0496">Mitochondrion</keyword>
<dbReference type="GeneID" id="14876690"/>
<accession>F4PGN8</accession>
<dbReference type="InterPro" id="IPR057460">
    <property type="entry name" value="CAF17_C"/>
</dbReference>
<evidence type="ECO:0000259" key="5">
    <source>
        <dbReference type="Pfam" id="PF25455"/>
    </source>
</evidence>
<dbReference type="SUPFAM" id="SSF103025">
    <property type="entry name" value="Folate-binding domain"/>
    <property type="match status" value="1"/>
</dbReference>
<evidence type="ECO:0000256" key="4">
    <source>
        <dbReference type="SAM" id="MobiDB-lite"/>
    </source>
</evidence>
<organism evidence="6 7">
    <name type="scientific">Cavenderia fasciculata</name>
    <name type="common">Slime mold</name>
    <name type="synonym">Dictyostelium fasciculatum</name>
    <dbReference type="NCBI Taxonomy" id="261658"/>
    <lineage>
        <taxon>Eukaryota</taxon>
        <taxon>Amoebozoa</taxon>
        <taxon>Evosea</taxon>
        <taxon>Eumycetozoa</taxon>
        <taxon>Dictyostelia</taxon>
        <taxon>Acytosteliales</taxon>
        <taxon>Cavenderiaceae</taxon>
        <taxon>Cavenderia</taxon>
    </lineage>
</organism>
<dbReference type="Gene3D" id="3.30.1360.120">
    <property type="entry name" value="Probable tRNA modification gtpase trme, domain 1"/>
    <property type="match status" value="1"/>
</dbReference>
<dbReference type="PANTHER" id="PTHR22602">
    <property type="entry name" value="TRANSFERASE CAF17, MITOCHONDRIAL-RELATED"/>
    <property type="match status" value="1"/>
</dbReference>
<name>F4PGN8_CACFS</name>
<dbReference type="KEGG" id="dfa:DFA_03117"/>
<keyword evidence="6" id="KW-0808">Transferase</keyword>
<dbReference type="GO" id="GO:0016226">
    <property type="term" value="P:iron-sulfur cluster assembly"/>
    <property type="evidence" value="ECO:0007669"/>
    <property type="project" value="TreeGrafter"/>
</dbReference>
<gene>
    <name evidence="6" type="ORF">DFA_03117</name>
</gene>
<dbReference type="EMBL" id="GL883006">
    <property type="protein sequence ID" value="EGG24872.1"/>
    <property type="molecule type" value="Genomic_DNA"/>
</dbReference>
<feature type="region of interest" description="Disordered" evidence="4">
    <location>
        <begin position="310"/>
        <end position="338"/>
    </location>
</feature>
<evidence type="ECO:0000313" key="7">
    <source>
        <dbReference type="Proteomes" id="UP000007797"/>
    </source>
</evidence>
<protein>
    <submittedName>
        <fullName evidence="6">Mitochondrial transferase</fullName>
    </submittedName>
</protein>
<dbReference type="AlphaFoldDB" id="F4PGN8"/>
<dbReference type="GO" id="GO:0016740">
    <property type="term" value="F:transferase activity"/>
    <property type="evidence" value="ECO:0007669"/>
    <property type="project" value="UniProtKB-KW"/>
</dbReference>
<dbReference type="Proteomes" id="UP000007797">
    <property type="component" value="Unassembled WGS sequence"/>
</dbReference>
<evidence type="ECO:0000256" key="1">
    <source>
        <dbReference type="ARBA" id="ARBA00004173"/>
    </source>
</evidence>
<dbReference type="OMA" id="NMLVAND"/>
<sequence>MNLARIKELKRCVVPLKNRTLVRVSGKDSVKFLQGLTTNNLTRLSDNQNTHASIYTGFLASTGRLLFDAIVSLEKQSTTTTSTASTTAATASDSNSATHSYIVDVDSAVADKVFEHLKFYKMRDKVTIEDATQHYSVMSVLDKTYKTIRNDKLFEHLEEEQCSVMMDPRHDNMGIRILVPNSKTSIAKKDLFSTYSEEDEELYHLYRLQNGIPEGLKDYNYNTVIPLEYNFDLLNGVDFHKGCYLGQELTSRTHYTGLIRKRIFPVTMKAKDEHVYPKEDHLLFSPYVLNSLNINTPPSDTELKVTMKNKGANSPFTDKEQDGPSPSSTPAPSAGRSTEKFISGRQNVGLAMIKVEHIDAGDFKHTIIKDKESRQLQLLEPCWWGKVVGIVVPTQQVS</sequence>
<proteinExistence type="predicted"/>